<dbReference type="HAMAP" id="MF_01902">
    <property type="entry name" value="DNApol_error_prone"/>
    <property type="match status" value="1"/>
</dbReference>
<dbReference type="PANTHER" id="PTHR32294:SF4">
    <property type="entry name" value="ERROR-PRONE DNA POLYMERASE"/>
    <property type="match status" value="1"/>
</dbReference>
<feature type="domain" description="Polymerase/histidinol phosphatase N-terminal" evidence="15">
    <location>
        <begin position="51"/>
        <end position="118"/>
    </location>
</feature>
<dbReference type="InterPro" id="IPR004365">
    <property type="entry name" value="NA-bd_OB_tRNA"/>
</dbReference>
<dbReference type="NCBIfam" id="NF004225">
    <property type="entry name" value="PRK05672.1"/>
    <property type="match status" value="1"/>
</dbReference>
<dbReference type="RefSeq" id="WP_133821045.1">
    <property type="nucleotide sequence ID" value="NZ_SNZH01000017.1"/>
</dbReference>
<proteinExistence type="inferred from homology"/>
<keyword evidence="6 13" id="KW-0808">Transferase</keyword>
<dbReference type="Pfam" id="PF17657">
    <property type="entry name" value="DNA_pol3_finger"/>
    <property type="match status" value="1"/>
</dbReference>
<dbReference type="SUPFAM" id="SSF89550">
    <property type="entry name" value="PHP domain-like"/>
    <property type="match status" value="1"/>
</dbReference>
<evidence type="ECO:0000313" key="16">
    <source>
        <dbReference type="EMBL" id="TDR39192.1"/>
    </source>
</evidence>
<dbReference type="Pfam" id="PF07733">
    <property type="entry name" value="DNA_pol3_alpha"/>
    <property type="match status" value="1"/>
</dbReference>
<evidence type="ECO:0000256" key="5">
    <source>
        <dbReference type="ARBA" id="ARBA00022490"/>
    </source>
</evidence>
<keyword evidence="5 13" id="KW-0963">Cytoplasm</keyword>
<dbReference type="InterPro" id="IPR016195">
    <property type="entry name" value="Pol/histidinol_Pase-like"/>
</dbReference>
<dbReference type="EC" id="2.7.7.7" evidence="3 13"/>
<keyword evidence="9 13" id="KW-0227">DNA damage</keyword>
<evidence type="ECO:0000256" key="11">
    <source>
        <dbReference type="ARBA" id="ARBA00023204"/>
    </source>
</evidence>
<evidence type="ECO:0000256" key="8">
    <source>
        <dbReference type="ARBA" id="ARBA00022705"/>
    </source>
</evidence>
<name>A0A4R6YNL0_9GAMM</name>
<keyword evidence="17" id="KW-1185">Reference proteome</keyword>
<dbReference type="GO" id="GO:0005737">
    <property type="term" value="C:cytoplasm"/>
    <property type="evidence" value="ECO:0007669"/>
    <property type="project" value="UniProtKB-SubCell"/>
</dbReference>
<evidence type="ECO:0000259" key="15">
    <source>
        <dbReference type="SMART" id="SM00481"/>
    </source>
</evidence>
<evidence type="ECO:0000256" key="9">
    <source>
        <dbReference type="ARBA" id="ARBA00022763"/>
    </source>
</evidence>
<evidence type="ECO:0000256" key="1">
    <source>
        <dbReference type="ARBA" id="ARBA00004496"/>
    </source>
</evidence>
<accession>A0A4R6YNL0</accession>
<evidence type="ECO:0000256" key="7">
    <source>
        <dbReference type="ARBA" id="ARBA00022695"/>
    </source>
</evidence>
<reference evidence="16 17" key="1">
    <citation type="submission" date="2019-03" db="EMBL/GenBank/DDBJ databases">
        <title>Genomic Encyclopedia of Type Strains, Phase IV (KMG-IV): sequencing the most valuable type-strain genomes for metagenomic binning, comparative biology and taxonomic classification.</title>
        <authorList>
            <person name="Goeker M."/>
        </authorList>
    </citation>
    <scope>NUCLEOTIDE SEQUENCE [LARGE SCALE GENOMIC DNA]</scope>
    <source>
        <strain evidence="16 17">DSM 21667</strain>
    </source>
</reference>
<dbReference type="CDD" id="cd04485">
    <property type="entry name" value="DnaE_OBF"/>
    <property type="match status" value="1"/>
</dbReference>
<dbReference type="EMBL" id="SNZH01000017">
    <property type="protein sequence ID" value="TDR39192.1"/>
    <property type="molecule type" value="Genomic_DNA"/>
</dbReference>
<evidence type="ECO:0000313" key="17">
    <source>
        <dbReference type="Proteomes" id="UP000295293"/>
    </source>
</evidence>
<evidence type="ECO:0000256" key="3">
    <source>
        <dbReference type="ARBA" id="ARBA00012417"/>
    </source>
</evidence>
<dbReference type="InterPro" id="IPR011708">
    <property type="entry name" value="DNA_pol3_alpha_NTPase_dom"/>
</dbReference>
<dbReference type="OrthoDB" id="9803237at2"/>
<dbReference type="Gene3D" id="1.10.150.870">
    <property type="match status" value="1"/>
</dbReference>
<keyword evidence="10 13" id="KW-0239">DNA-directed DNA polymerase</keyword>
<dbReference type="InterPro" id="IPR004805">
    <property type="entry name" value="DnaE2/DnaE/PolC"/>
</dbReference>
<evidence type="ECO:0000256" key="14">
    <source>
        <dbReference type="SAM" id="MobiDB-lite"/>
    </source>
</evidence>
<comment type="subcellular location">
    <subcellularLocation>
        <location evidence="1 13">Cytoplasm</location>
    </subcellularLocation>
</comment>
<dbReference type="Pfam" id="PF02811">
    <property type="entry name" value="PHP"/>
    <property type="match status" value="1"/>
</dbReference>
<comment type="caution">
    <text evidence="16">The sequence shown here is derived from an EMBL/GenBank/DDBJ whole genome shotgun (WGS) entry which is preliminary data.</text>
</comment>
<dbReference type="CDD" id="cd07434">
    <property type="entry name" value="PHP_PolIIIA_DnaE2"/>
    <property type="match status" value="1"/>
</dbReference>
<dbReference type="InterPro" id="IPR003141">
    <property type="entry name" value="Pol/His_phosphatase_N"/>
</dbReference>
<dbReference type="Proteomes" id="UP000295293">
    <property type="component" value="Unassembled WGS sequence"/>
</dbReference>
<evidence type="ECO:0000256" key="2">
    <source>
        <dbReference type="ARBA" id="ARBA00007391"/>
    </source>
</evidence>
<dbReference type="GO" id="GO:0008408">
    <property type="term" value="F:3'-5' exonuclease activity"/>
    <property type="evidence" value="ECO:0007669"/>
    <property type="project" value="InterPro"/>
</dbReference>
<dbReference type="GO" id="GO:0006260">
    <property type="term" value="P:DNA replication"/>
    <property type="evidence" value="ECO:0007669"/>
    <property type="project" value="UniProtKB-KW"/>
</dbReference>
<dbReference type="Pfam" id="PF14579">
    <property type="entry name" value="HHH_6"/>
    <property type="match status" value="1"/>
</dbReference>
<keyword evidence="11 13" id="KW-0234">DNA repair</keyword>
<evidence type="ECO:0000256" key="6">
    <source>
        <dbReference type="ARBA" id="ARBA00022679"/>
    </source>
</evidence>
<dbReference type="SMART" id="SM00481">
    <property type="entry name" value="POLIIIAc"/>
    <property type="match status" value="1"/>
</dbReference>
<dbReference type="AlphaFoldDB" id="A0A4R6YNL0"/>
<dbReference type="InterPro" id="IPR040982">
    <property type="entry name" value="DNA_pol3_finger"/>
</dbReference>
<evidence type="ECO:0000256" key="10">
    <source>
        <dbReference type="ARBA" id="ARBA00022932"/>
    </source>
</evidence>
<feature type="compositionally biased region" description="Basic and acidic residues" evidence="14">
    <location>
        <begin position="15"/>
        <end position="24"/>
    </location>
</feature>
<keyword evidence="7 13" id="KW-0548">Nucleotidyltransferase</keyword>
<dbReference type="InterPro" id="IPR004013">
    <property type="entry name" value="PHP_dom"/>
</dbReference>
<dbReference type="Gene3D" id="3.20.20.140">
    <property type="entry name" value="Metal-dependent hydrolases"/>
    <property type="match status" value="1"/>
</dbReference>
<dbReference type="GO" id="GO:0006281">
    <property type="term" value="P:DNA repair"/>
    <property type="evidence" value="ECO:0007669"/>
    <property type="project" value="UniProtKB-UniRule"/>
</dbReference>
<keyword evidence="8 13" id="KW-0235">DNA replication</keyword>
<organism evidence="16 17">
    <name type="scientific">Tahibacter aquaticus</name>
    <dbReference type="NCBI Taxonomy" id="520092"/>
    <lineage>
        <taxon>Bacteria</taxon>
        <taxon>Pseudomonadati</taxon>
        <taxon>Pseudomonadota</taxon>
        <taxon>Gammaproteobacteria</taxon>
        <taxon>Lysobacterales</taxon>
        <taxon>Rhodanobacteraceae</taxon>
        <taxon>Tahibacter</taxon>
    </lineage>
</organism>
<comment type="catalytic activity">
    <reaction evidence="12 13">
        <text>DNA(n) + a 2'-deoxyribonucleoside 5'-triphosphate = DNA(n+1) + diphosphate</text>
        <dbReference type="Rhea" id="RHEA:22508"/>
        <dbReference type="Rhea" id="RHEA-COMP:17339"/>
        <dbReference type="Rhea" id="RHEA-COMP:17340"/>
        <dbReference type="ChEBI" id="CHEBI:33019"/>
        <dbReference type="ChEBI" id="CHEBI:61560"/>
        <dbReference type="ChEBI" id="CHEBI:173112"/>
        <dbReference type="EC" id="2.7.7.7"/>
    </reaction>
</comment>
<dbReference type="NCBIfam" id="TIGR00594">
    <property type="entry name" value="polc"/>
    <property type="match status" value="1"/>
</dbReference>
<feature type="region of interest" description="Disordered" evidence="14">
    <location>
        <begin position="1"/>
        <end position="34"/>
    </location>
</feature>
<comment type="function">
    <text evidence="13">DNA polymerase involved in damage-induced mutagenesis and translesion synthesis (TLS). It is not the major replicative DNA polymerase.</text>
</comment>
<comment type="similarity">
    <text evidence="2 13">Belongs to the DNA polymerase type-C family. DnaE2 subfamily.</text>
</comment>
<dbReference type="GO" id="GO:0003887">
    <property type="term" value="F:DNA-directed DNA polymerase activity"/>
    <property type="evidence" value="ECO:0007669"/>
    <property type="project" value="UniProtKB-UniRule"/>
</dbReference>
<dbReference type="InterPro" id="IPR023073">
    <property type="entry name" value="DnaE2"/>
</dbReference>
<evidence type="ECO:0000256" key="4">
    <source>
        <dbReference type="ARBA" id="ARBA00017273"/>
    </source>
</evidence>
<dbReference type="InterPro" id="IPR029460">
    <property type="entry name" value="DNAPol_HHH"/>
</dbReference>
<dbReference type="PANTHER" id="PTHR32294">
    <property type="entry name" value="DNA POLYMERASE III SUBUNIT ALPHA"/>
    <property type="match status" value="1"/>
</dbReference>
<sequence length="1087" mass="121433">MSEQPIDLAARRRQREAAKAREQEGAPAPPVPADVASVTASVGTEDEPHYAELHCLSDFSFQRGASSADELFGRAAKLGYAALAITDECSLAGIVRARNASREHGLALIVGSEFQLDAGLRLVLLVEDQQGYSNLCCLITTGRRRSAKGDYALSRCDLENLTAGLLALWLPPAAQASAAQATAQAAWLKQHFPQRCWIALELHRDGSDAQRLDFLQQLAQQQQLPLVAAGDVHMHQRRRRALQDVMTAIRLNITVDQAGHGLFPNGERHLRPWPALQRIYPAETLAESLRIARRCRFSLDSLHYEYPSEVVPVGMRAIDHLRALTWAGAQWRWPGGIEAANGKQLESELALIAQLKYEHFFLTVHDIVQWARAQEPPILCQGRGSAANSAVCYCLGITSIDPVKSRLLFERFISEERDEPPDIDVDFEHERREEVIQYVFDKYGRDRAALAATVIMYRRKSAARDVGRALGLGDDQLNQLSEAYSHAHGDIPLAQRLVECGFDPTSRLMRQLIVLVEELRGSPRHLSQHVGGFVISEHPLHTLVPVENASMADRTVIQWDKDDLESMKLLKVDCLALGMLTCLRKCFDLLRVYEKLDWELADVPADNEATYAMIQKADTIGVFQIESRAQMSMLPRLRPREFYDLVVQIAIVRPGPIEGGMVHPYLRRRKGLEPIEYPASTRQSAAQNKDNRQRIEEILKRTCGVPIFQEQVMKLVQVVAGFTAGRADQLRRAMGSWRNDGTVAKFQQEIYAGMEKEGYLEYADGLFKQIKGFGSYGFPESHSASFALLAYASSYIKCHHPAVFTCALLNSLPMGFYAPAQLIQDARRHGVEVRPVDIVHSEWDCTLERAGNTLALRLGFRLVKGAAQAMATRIVQARAQAAFASVADLVQRAALDRFERERLAEAGALQPLAGHRHRARWYSAGAERLPPLLAAAQSAELEVDLRAPSLAENVEADYATQGYSLESHPVALVRPRLKRDRLADSRSLLQYRNGDSVRIAGLVTVRQRPPAAGGVTFLTLEDEFGQINLVVWENIALRYRRALLESVLLRVDGKLQLQDEVRHVIAQRLENLSGLLPQFGIHSRDFQ</sequence>
<evidence type="ECO:0000256" key="12">
    <source>
        <dbReference type="ARBA" id="ARBA00049244"/>
    </source>
</evidence>
<gene>
    <name evidence="13" type="primary">dnaE2</name>
    <name evidence="16" type="ORF">DFR29_11797</name>
</gene>
<dbReference type="GO" id="GO:0003676">
    <property type="term" value="F:nucleic acid binding"/>
    <property type="evidence" value="ECO:0007669"/>
    <property type="project" value="InterPro"/>
</dbReference>
<protein>
    <recommendedName>
        <fullName evidence="4 13">Error-prone DNA polymerase</fullName>
        <ecNumber evidence="3 13">2.7.7.7</ecNumber>
    </recommendedName>
</protein>
<evidence type="ECO:0000256" key="13">
    <source>
        <dbReference type="HAMAP-Rule" id="MF_01902"/>
    </source>
</evidence>
<dbReference type="Pfam" id="PF01336">
    <property type="entry name" value="tRNA_anti-codon"/>
    <property type="match status" value="1"/>
</dbReference>